<organism evidence="2 3">
    <name type="scientific">Phlyctema vagabunda</name>
    <dbReference type="NCBI Taxonomy" id="108571"/>
    <lineage>
        <taxon>Eukaryota</taxon>
        <taxon>Fungi</taxon>
        <taxon>Dikarya</taxon>
        <taxon>Ascomycota</taxon>
        <taxon>Pezizomycotina</taxon>
        <taxon>Leotiomycetes</taxon>
        <taxon>Helotiales</taxon>
        <taxon>Dermateaceae</taxon>
        <taxon>Phlyctema</taxon>
    </lineage>
</organism>
<evidence type="ECO:0000313" key="3">
    <source>
        <dbReference type="Proteomes" id="UP001629113"/>
    </source>
</evidence>
<dbReference type="EMBL" id="JBFCZG010000001">
    <property type="protein sequence ID" value="KAL3427452.1"/>
    <property type="molecule type" value="Genomic_DNA"/>
</dbReference>
<proteinExistence type="predicted"/>
<dbReference type="InterPro" id="IPR039327">
    <property type="entry name" value="CON7-like"/>
</dbReference>
<gene>
    <name evidence="2" type="ORF">PVAG01_00961</name>
</gene>
<evidence type="ECO:0000313" key="2">
    <source>
        <dbReference type="EMBL" id="KAL3427452.1"/>
    </source>
</evidence>
<keyword evidence="3" id="KW-1185">Reference proteome</keyword>
<dbReference type="PANTHER" id="PTHR36167">
    <property type="entry name" value="C2H2 FINGER DOMAIN TRANSCRIPTION FACTOR (EUROFUNG)-RELATED"/>
    <property type="match status" value="1"/>
</dbReference>
<feature type="compositionally biased region" description="Basic and acidic residues" evidence="1">
    <location>
        <begin position="234"/>
        <end position="253"/>
    </location>
</feature>
<comment type="caution">
    <text evidence="2">The sequence shown here is derived from an EMBL/GenBank/DDBJ whole genome shotgun (WGS) entry which is preliminary data.</text>
</comment>
<dbReference type="Proteomes" id="UP001629113">
    <property type="component" value="Unassembled WGS sequence"/>
</dbReference>
<protein>
    <recommendedName>
        <fullName evidence="4">Fungal N-terminal domain-containing protein</fullName>
    </recommendedName>
</protein>
<name>A0ABR4PVR5_9HELO</name>
<feature type="region of interest" description="Disordered" evidence="1">
    <location>
        <begin position="225"/>
        <end position="300"/>
    </location>
</feature>
<dbReference type="PANTHER" id="PTHR36167:SF3">
    <property type="entry name" value="C2H2 FINGER DOMAIN TRANSCRIPTION FACTOR (EUROFUNG)-RELATED"/>
    <property type="match status" value="1"/>
</dbReference>
<accession>A0ABR4PVR5</accession>
<feature type="compositionally biased region" description="Polar residues" evidence="1">
    <location>
        <begin position="274"/>
        <end position="285"/>
    </location>
</feature>
<evidence type="ECO:0008006" key="4">
    <source>
        <dbReference type="Google" id="ProtNLM"/>
    </source>
</evidence>
<sequence>MAELGAIASIVGIAAAAAQASRAMYDVATEIQSAGEDVENFAISIDSWSSAMYMAHEALKVHRSRDSAQDDTLGKFRSKKIIKPLVHELKSVTKSIKEFMPRMRTFHEKMSWFARIKWMFMKGEVEKLIRRMESSKSTLAVMLSAINLARNPEGSTGRLLETLLENCIRTAKVQQGRLAAAAPEILKKSVFEAQIQIFVTAEHLLPESRPTSQISIQEASRRPAAFVNLRQQSRPRERDIMPSTPREDFERREPRKRQTRRFAPTDLEPDTRDTQAGPSESNTIRQVAPPNKPAEESLKPETSQVLAPEIPEDLLLPSTFSGVHQTNHRVDLTPTNNAMITGRIKERRVNAMIMPKFSDNLISAHVALNLGLTIRPVVDGEENEPYYFDDGEPEPKIGEVQFYWTVGHGRRFRVRCSVCQRPLPYLIFGASFLERQRQSESEERGAD</sequence>
<reference evidence="2 3" key="1">
    <citation type="submission" date="2024-06" db="EMBL/GenBank/DDBJ databases">
        <title>Complete genome of Phlyctema vagabunda strain 19-DSS-EL-015.</title>
        <authorList>
            <person name="Fiorenzani C."/>
        </authorList>
    </citation>
    <scope>NUCLEOTIDE SEQUENCE [LARGE SCALE GENOMIC DNA]</scope>
    <source>
        <strain evidence="2 3">19-DSS-EL-015</strain>
    </source>
</reference>
<evidence type="ECO:0000256" key="1">
    <source>
        <dbReference type="SAM" id="MobiDB-lite"/>
    </source>
</evidence>